<feature type="transmembrane region" description="Helical" evidence="2">
    <location>
        <begin position="138"/>
        <end position="157"/>
    </location>
</feature>
<feature type="transmembrane region" description="Helical" evidence="2">
    <location>
        <begin position="102"/>
        <end position="126"/>
    </location>
</feature>
<keyword evidence="2" id="KW-0472">Membrane</keyword>
<feature type="region of interest" description="Disordered" evidence="1">
    <location>
        <begin position="351"/>
        <end position="416"/>
    </location>
</feature>
<organism evidence="3 4">
    <name type="scientific">Crassostrea virginica</name>
    <name type="common">Eastern oyster</name>
    <dbReference type="NCBI Taxonomy" id="6565"/>
    <lineage>
        <taxon>Eukaryota</taxon>
        <taxon>Metazoa</taxon>
        <taxon>Spiralia</taxon>
        <taxon>Lophotrochozoa</taxon>
        <taxon>Mollusca</taxon>
        <taxon>Bivalvia</taxon>
        <taxon>Autobranchia</taxon>
        <taxon>Pteriomorphia</taxon>
        <taxon>Ostreida</taxon>
        <taxon>Ostreoidea</taxon>
        <taxon>Ostreidae</taxon>
        <taxon>Crassostrea</taxon>
    </lineage>
</organism>
<feature type="transmembrane region" description="Helical" evidence="2">
    <location>
        <begin position="279"/>
        <end position="300"/>
    </location>
</feature>
<dbReference type="Proteomes" id="UP000694844">
    <property type="component" value="Chromosome 4"/>
</dbReference>
<evidence type="ECO:0000256" key="1">
    <source>
        <dbReference type="SAM" id="MobiDB-lite"/>
    </source>
</evidence>
<proteinExistence type="predicted"/>
<sequence length="416" mass="47660">MISMSLTAFFEIICLIFSLCYLHNQQKAEKKTFMQTLKERISSCSKLQIFSLTIVVLLTAFSIGFLAESAALRYDEIFANKQIYFLFEKLSMAGNSFNKNLLIMRSLLNTSGCLFFLNAIFALLAVNMNSKVIDFMNIVLCCIGICFLLSNLGWWIAVDTEGFPDDLSIKDYYPLYYYSFLAEGYQMNLHGAWNNLFAKLKCCGYLNGTASEFNIVSLQSFRSFIHSSDRTPLFCCHSNPLTQNYNPSYDVCTAPEGTAYRYTEPCIAKLSERLRQYSISFYIMASLTILSQVAYVFILWQKLKNDPSLREDPFLTKINYYQAPRRKQMKFEEKQKEKSDISVNEKYERMAHGNDKGNDANITQNSIRSDFVEENQSVSSKKTGEKHGKKRGAKVNPILDAEIPNIKSNQLPPIKK</sequence>
<name>A0A8B8E3T4_CRAVI</name>
<accession>A0A8B8E3T4</accession>
<keyword evidence="3" id="KW-1185">Reference proteome</keyword>
<feature type="transmembrane region" description="Helical" evidence="2">
    <location>
        <begin position="6"/>
        <end position="24"/>
    </location>
</feature>
<gene>
    <name evidence="4" type="primary">LOC111131262</name>
</gene>
<keyword evidence="2" id="KW-0812">Transmembrane</keyword>
<evidence type="ECO:0000313" key="4">
    <source>
        <dbReference type="RefSeq" id="XP_022334403.1"/>
    </source>
</evidence>
<keyword evidence="2" id="KW-1133">Transmembrane helix</keyword>
<protein>
    <submittedName>
        <fullName evidence="4">Uncharacterized protein LOC111131262</fullName>
    </submittedName>
</protein>
<feature type="compositionally biased region" description="Polar residues" evidence="1">
    <location>
        <begin position="406"/>
        <end position="416"/>
    </location>
</feature>
<reference evidence="4" key="1">
    <citation type="submission" date="2025-08" db="UniProtKB">
        <authorList>
            <consortium name="RefSeq"/>
        </authorList>
    </citation>
    <scope>IDENTIFICATION</scope>
    <source>
        <tissue evidence="4">Whole sample</tissue>
    </source>
</reference>
<dbReference type="AlphaFoldDB" id="A0A8B8E3T4"/>
<feature type="transmembrane region" description="Helical" evidence="2">
    <location>
        <begin position="45"/>
        <end position="67"/>
    </location>
</feature>
<dbReference type="RefSeq" id="XP_022334403.1">
    <property type="nucleotide sequence ID" value="XM_022478695.1"/>
</dbReference>
<dbReference type="KEGG" id="cvn:111131262"/>
<evidence type="ECO:0000313" key="3">
    <source>
        <dbReference type="Proteomes" id="UP000694844"/>
    </source>
</evidence>
<evidence type="ECO:0000256" key="2">
    <source>
        <dbReference type="SAM" id="Phobius"/>
    </source>
</evidence>
<feature type="compositionally biased region" description="Polar residues" evidence="1">
    <location>
        <begin position="360"/>
        <end position="381"/>
    </location>
</feature>
<dbReference type="GeneID" id="111131262"/>